<dbReference type="InterPro" id="IPR007110">
    <property type="entry name" value="Ig-like_dom"/>
</dbReference>
<dbReference type="Pfam" id="PF07686">
    <property type="entry name" value="V-set"/>
    <property type="match status" value="1"/>
</dbReference>
<sequence length="87" mass="9593">MGKPPCAGEEADVHILNVPDPILWTDGSTVTETTADIRYKLLGDITQGNVSLTIRNVSKTDEGTYCCRVEIPGWFNDQTHEKSVKNT</sequence>
<accession>A0ABN9G0A3</accession>
<keyword evidence="3" id="KW-1185">Reference proteome</keyword>
<comment type="caution">
    <text evidence="2">The sequence shown here is derived from an EMBL/GenBank/DDBJ whole genome shotgun (WGS) entry which is preliminary data.</text>
</comment>
<feature type="domain" description="Ig-like" evidence="1">
    <location>
        <begin position="1"/>
        <end position="85"/>
    </location>
</feature>
<gene>
    <name evidence="2" type="ORF">SPARVUS_LOCUS12901888</name>
</gene>
<name>A0ABN9G0A3_9NEOB</name>
<dbReference type="InterPro" id="IPR013783">
    <property type="entry name" value="Ig-like_fold"/>
</dbReference>
<evidence type="ECO:0000313" key="2">
    <source>
        <dbReference type="EMBL" id="CAI9600963.1"/>
    </source>
</evidence>
<dbReference type="Gene3D" id="2.60.40.10">
    <property type="entry name" value="Immunoglobulins"/>
    <property type="match status" value="1"/>
</dbReference>
<dbReference type="InterPro" id="IPR036179">
    <property type="entry name" value="Ig-like_dom_sf"/>
</dbReference>
<organism evidence="2 3">
    <name type="scientific">Staurois parvus</name>
    <dbReference type="NCBI Taxonomy" id="386267"/>
    <lineage>
        <taxon>Eukaryota</taxon>
        <taxon>Metazoa</taxon>
        <taxon>Chordata</taxon>
        <taxon>Craniata</taxon>
        <taxon>Vertebrata</taxon>
        <taxon>Euteleostomi</taxon>
        <taxon>Amphibia</taxon>
        <taxon>Batrachia</taxon>
        <taxon>Anura</taxon>
        <taxon>Neobatrachia</taxon>
        <taxon>Ranoidea</taxon>
        <taxon>Ranidae</taxon>
        <taxon>Staurois</taxon>
    </lineage>
</organism>
<evidence type="ECO:0000313" key="3">
    <source>
        <dbReference type="Proteomes" id="UP001162483"/>
    </source>
</evidence>
<dbReference type="EMBL" id="CATNWA010017501">
    <property type="protein sequence ID" value="CAI9600963.1"/>
    <property type="molecule type" value="Genomic_DNA"/>
</dbReference>
<protein>
    <recommendedName>
        <fullName evidence="1">Ig-like domain-containing protein</fullName>
    </recommendedName>
</protein>
<dbReference type="InterPro" id="IPR013106">
    <property type="entry name" value="Ig_V-set"/>
</dbReference>
<dbReference type="PANTHER" id="PTHR46608:SF3">
    <property type="entry name" value="T-CELL IMMUNOGLOBULIN AND MUCIN DOMAIN-CONTAINING PROTEIN 4"/>
    <property type="match status" value="1"/>
</dbReference>
<proteinExistence type="predicted"/>
<evidence type="ECO:0000259" key="1">
    <source>
        <dbReference type="PROSITE" id="PS50835"/>
    </source>
</evidence>
<dbReference type="Proteomes" id="UP001162483">
    <property type="component" value="Unassembled WGS sequence"/>
</dbReference>
<reference evidence="2" key="1">
    <citation type="submission" date="2023-05" db="EMBL/GenBank/DDBJ databases">
        <authorList>
            <person name="Stuckert A."/>
        </authorList>
    </citation>
    <scope>NUCLEOTIDE SEQUENCE</scope>
</reference>
<dbReference type="SUPFAM" id="SSF48726">
    <property type="entry name" value="Immunoglobulin"/>
    <property type="match status" value="1"/>
</dbReference>
<dbReference type="PANTHER" id="PTHR46608">
    <property type="entry name" value="T-CELL IMMUNOGLOBULIN AND MUCIN DOMAIN-CONTAINING PROTEIN 4"/>
    <property type="match status" value="1"/>
</dbReference>
<dbReference type="PROSITE" id="PS50835">
    <property type="entry name" value="IG_LIKE"/>
    <property type="match status" value="1"/>
</dbReference>